<dbReference type="NCBIfam" id="TIGR01557">
    <property type="entry name" value="myb_SHAQKYF"/>
    <property type="match status" value="1"/>
</dbReference>
<accession>A0A6G1EN75</accession>
<keyword evidence="9" id="KW-1185">Reference proteome</keyword>
<keyword evidence="5" id="KW-0539">Nucleus</keyword>
<dbReference type="InterPro" id="IPR001117">
    <property type="entry name" value="Cu-oxidase_2nd"/>
</dbReference>
<dbReference type="InterPro" id="IPR017930">
    <property type="entry name" value="Myb_dom"/>
</dbReference>
<dbReference type="AlphaFoldDB" id="A0A6G1EN75"/>
<evidence type="ECO:0000313" key="9">
    <source>
        <dbReference type="Proteomes" id="UP000479710"/>
    </source>
</evidence>
<keyword evidence="3" id="KW-0238">DNA-binding</keyword>
<dbReference type="InterPro" id="IPR045087">
    <property type="entry name" value="Cu-oxidase_fam"/>
</dbReference>
<dbReference type="EMBL" id="SPHZ02000003">
    <property type="protein sequence ID" value="KAF0926076.1"/>
    <property type="molecule type" value="Genomic_DNA"/>
</dbReference>
<name>A0A6G1EN75_9ORYZ</name>
<dbReference type="InterPro" id="IPR009057">
    <property type="entry name" value="Homeodomain-like_sf"/>
</dbReference>
<protein>
    <recommendedName>
        <fullName evidence="7">HTH myb-type domain-containing protein</fullName>
    </recommendedName>
</protein>
<feature type="region of interest" description="Disordered" evidence="6">
    <location>
        <begin position="76"/>
        <end position="138"/>
    </location>
</feature>
<dbReference type="Pfam" id="PF07731">
    <property type="entry name" value="Cu-oxidase_2"/>
    <property type="match status" value="1"/>
</dbReference>
<dbReference type="InterPro" id="IPR011706">
    <property type="entry name" value="Cu-oxidase_C"/>
</dbReference>
<evidence type="ECO:0000256" key="2">
    <source>
        <dbReference type="ARBA" id="ARBA00023015"/>
    </source>
</evidence>
<dbReference type="Proteomes" id="UP000479710">
    <property type="component" value="Unassembled WGS sequence"/>
</dbReference>
<dbReference type="Pfam" id="PF00394">
    <property type="entry name" value="Cu-oxidase"/>
    <property type="match status" value="1"/>
</dbReference>
<dbReference type="InterPro" id="IPR001005">
    <property type="entry name" value="SANT/Myb"/>
</dbReference>
<comment type="similarity">
    <text evidence="1">Belongs to the multicopper oxidase family.</text>
</comment>
<gene>
    <name evidence="8" type="ORF">E2562_021792</name>
</gene>
<proteinExistence type="inferred from homology"/>
<sequence>MGLDVGEIGVGADLSLDLKMFAAKSVGRVRDSQASAMGDCIRKLEEEMGKIEVFRRELPLCIRLLADVIDVMKEEVEKKKGDRKVDEEDDAGDKSNWMSTAQLWTGNSGRDAADPESQKQDKGRISSEANSNGGGGGGGGAFVPFKAVGSGAPAFARPKQSLIRKENMAYDVRMPDLSLLSPPAADESCRQVVGFAQAAARAAAMAPSGPALSLKAQSQPAAQQQQQARKARRCWSPELHHKFVSALQQLGGPQVATPKQIRELMKVDGLTNDEVKSHLQKYRLHNRRPPSSTIVNQPIVLMGGLCYIPQEQSSSQSGSPEGPLHFSGSGIAGGSSAATVSCEEEDGRPPALAELFNTLHHFIPYLDDAAVVPDEYNFGSICLLYSLPVVLTLHDPYRFFTWTVTYGPINPLGSTTQQGILINGQFPGPRIDCVTNDNIIVNVFNNLDEPFLLTWNGIKQRKNSWQDGVLGTNCPIPPGANYTYKFQAKDQIGTFTYFPSVAMHRAGGGFGALNVYQRPAIPVPYPPPAGDFTLLVGDWYRAGHKQLKQTLDAGGALPPPDALLINGMPSAATFVGDQGKTYLFRVSNVGVKTSVNVRIQGHSLRLVEVEGTHPVQNVYDSLDVHVGQSVAFLVTLDKPAQDYAVVASARFGPAAAAAALTATGTLHYSSAVSRAPGPLPAPPPEGAEWSMNQARSFRWNLTASAARPNPQGSFHYGTITTSRTLVFANSAPVLAGQRRYAVNGVSFVVPDTPLKLVDNYNIANVIGWDSVPVRPDGSGPRSGTPVVRLNLHEFIEVVFQNTENEIQSWHLDGYDFWVVGYGNGQWTENQRTTYNLVDAQARHTVQVYPNGWSAILVSLDNQGMWNLRSANWDRQYLGQQLYMRVWTPEQSFSNEYSIPTNALLCGRAAGLGH</sequence>
<feature type="compositionally biased region" description="Polar residues" evidence="6">
    <location>
        <begin position="96"/>
        <end position="108"/>
    </location>
</feature>
<dbReference type="Pfam" id="PF26575">
    <property type="entry name" value="HHO5_N"/>
    <property type="match status" value="1"/>
</dbReference>
<dbReference type="OrthoDB" id="2121828at2759"/>
<keyword evidence="4" id="KW-0804">Transcription</keyword>
<feature type="domain" description="HTH myb-type" evidence="7">
    <location>
        <begin position="227"/>
        <end position="287"/>
    </location>
</feature>
<evidence type="ECO:0000256" key="5">
    <source>
        <dbReference type="ARBA" id="ARBA00023242"/>
    </source>
</evidence>
<comment type="caution">
    <text evidence="8">The sequence shown here is derived from an EMBL/GenBank/DDBJ whole genome shotgun (WGS) entry which is preliminary data.</text>
</comment>
<dbReference type="GO" id="GO:0003677">
    <property type="term" value="F:DNA binding"/>
    <property type="evidence" value="ECO:0007669"/>
    <property type="project" value="UniProtKB-KW"/>
</dbReference>
<evidence type="ECO:0000259" key="7">
    <source>
        <dbReference type="PROSITE" id="PS51294"/>
    </source>
</evidence>
<dbReference type="InterPro" id="IPR008972">
    <property type="entry name" value="Cupredoxin"/>
</dbReference>
<feature type="compositionally biased region" description="Basic and acidic residues" evidence="6">
    <location>
        <begin position="76"/>
        <end position="86"/>
    </location>
</feature>
<dbReference type="InterPro" id="IPR011707">
    <property type="entry name" value="Cu-oxidase-like_N"/>
</dbReference>
<dbReference type="Gene3D" id="1.10.10.60">
    <property type="entry name" value="Homeodomain-like"/>
    <property type="match status" value="1"/>
</dbReference>
<dbReference type="CDD" id="cd13846">
    <property type="entry name" value="CuRO_1_AAO_like_1"/>
    <property type="match status" value="1"/>
</dbReference>
<dbReference type="GO" id="GO:0016491">
    <property type="term" value="F:oxidoreductase activity"/>
    <property type="evidence" value="ECO:0007669"/>
    <property type="project" value="InterPro"/>
</dbReference>
<dbReference type="PROSITE" id="PS51294">
    <property type="entry name" value="HTH_MYB"/>
    <property type="match status" value="1"/>
</dbReference>
<dbReference type="InterPro" id="IPR034273">
    <property type="entry name" value="CuRO_1_AAO-like"/>
</dbReference>
<evidence type="ECO:0000313" key="8">
    <source>
        <dbReference type="EMBL" id="KAF0926076.1"/>
    </source>
</evidence>
<dbReference type="PANTHER" id="PTHR11709:SF115">
    <property type="entry name" value="OS07G0119400 PROTEIN"/>
    <property type="match status" value="1"/>
</dbReference>
<dbReference type="SUPFAM" id="SSF49503">
    <property type="entry name" value="Cupredoxins"/>
    <property type="match status" value="3"/>
</dbReference>
<dbReference type="FunFam" id="1.10.10.60:FF:000002">
    <property type="entry name" value="Myb family transcription factor"/>
    <property type="match status" value="1"/>
</dbReference>
<organism evidence="8 9">
    <name type="scientific">Oryza meyeriana var. granulata</name>
    <dbReference type="NCBI Taxonomy" id="110450"/>
    <lineage>
        <taxon>Eukaryota</taxon>
        <taxon>Viridiplantae</taxon>
        <taxon>Streptophyta</taxon>
        <taxon>Embryophyta</taxon>
        <taxon>Tracheophyta</taxon>
        <taxon>Spermatophyta</taxon>
        <taxon>Magnoliopsida</taxon>
        <taxon>Liliopsida</taxon>
        <taxon>Poales</taxon>
        <taxon>Poaceae</taxon>
        <taxon>BOP clade</taxon>
        <taxon>Oryzoideae</taxon>
        <taxon>Oryzeae</taxon>
        <taxon>Oryzinae</taxon>
        <taxon>Oryza</taxon>
        <taxon>Oryza meyeriana</taxon>
    </lineage>
</organism>
<evidence type="ECO:0000256" key="4">
    <source>
        <dbReference type="ARBA" id="ARBA00023163"/>
    </source>
</evidence>
<keyword evidence="2" id="KW-0805">Transcription regulation</keyword>
<dbReference type="PANTHER" id="PTHR11709">
    <property type="entry name" value="MULTI-COPPER OXIDASE"/>
    <property type="match status" value="1"/>
</dbReference>
<evidence type="ECO:0000256" key="1">
    <source>
        <dbReference type="ARBA" id="ARBA00010609"/>
    </source>
</evidence>
<dbReference type="GO" id="GO:0005507">
    <property type="term" value="F:copper ion binding"/>
    <property type="evidence" value="ECO:0007669"/>
    <property type="project" value="InterPro"/>
</dbReference>
<dbReference type="Pfam" id="PF07732">
    <property type="entry name" value="Cu-oxidase_3"/>
    <property type="match status" value="1"/>
</dbReference>
<feature type="compositionally biased region" description="Basic and acidic residues" evidence="6">
    <location>
        <begin position="111"/>
        <end position="125"/>
    </location>
</feature>
<evidence type="ECO:0000256" key="3">
    <source>
        <dbReference type="ARBA" id="ARBA00023125"/>
    </source>
</evidence>
<reference evidence="8 9" key="1">
    <citation type="submission" date="2019-11" db="EMBL/GenBank/DDBJ databases">
        <title>Whole genome sequence of Oryza granulata.</title>
        <authorList>
            <person name="Li W."/>
        </authorList>
    </citation>
    <scope>NUCLEOTIDE SEQUENCE [LARGE SCALE GENOMIC DNA]</scope>
    <source>
        <strain evidence="9">cv. Menghai</strain>
        <tissue evidence="8">Leaf</tissue>
    </source>
</reference>
<evidence type="ECO:0000256" key="6">
    <source>
        <dbReference type="SAM" id="MobiDB-lite"/>
    </source>
</evidence>
<dbReference type="InterPro" id="IPR006447">
    <property type="entry name" value="Myb_dom_plants"/>
</dbReference>
<dbReference type="InterPro" id="IPR058673">
    <property type="entry name" value="HHO5-like_N"/>
</dbReference>
<dbReference type="Gene3D" id="2.60.40.420">
    <property type="entry name" value="Cupredoxins - blue copper proteins"/>
    <property type="match status" value="3"/>
</dbReference>
<dbReference type="SUPFAM" id="SSF46689">
    <property type="entry name" value="Homeodomain-like"/>
    <property type="match status" value="1"/>
</dbReference>
<dbReference type="Pfam" id="PF00249">
    <property type="entry name" value="Myb_DNA-binding"/>
    <property type="match status" value="1"/>
</dbReference>